<dbReference type="RefSeq" id="WP_202383087.1">
    <property type="nucleotide sequence ID" value="NZ_BAAAMA010000009.1"/>
</dbReference>
<evidence type="ECO:0000313" key="2">
    <source>
        <dbReference type="EMBL" id="MBL3690910.1"/>
    </source>
</evidence>
<feature type="transmembrane region" description="Helical" evidence="1">
    <location>
        <begin position="37"/>
        <end position="61"/>
    </location>
</feature>
<keyword evidence="1" id="KW-1133">Transmembrane helix</keyword>
<gene>
    <name evidence="2" type="ORF">D3226_13260</name>
</gene>
<dbReference type="EMBL" id="QYAD01000005">
    <property type="protein sequence ID" value="MBL3690910.1"/>
    <property type="molecule type" value="Genomic_DNA"/>
</dbReference>
<accession>A0ABS1SSM0</accession>
<sequence length="382" mass="42061">MSSLPHGAAAAERLTLFRREWPARISWGQVRAEEPRVFWRAAGGAALVVPTIAALLLWTSLAGEFPAPISLPAWLEWMRGGLVVGGFWLVLMLGVFAVILLDRPRELRRELAFRSFAAARGLSYARLGAAPPARGIFFAEPNDGTARGAARRRRLGMLAVPGDAARFRANFSLSPAEQPAWLGAEPSLQLAIASYSGGKNDARGPLLGFRYLQLRAPRALPHLVIDSLSNGRLREFLAGAQRLSLEGDFDRYFASYAPKGYARDALELLTPDVMAVLIDHGKHWDIEVVEDRILIVSRRVGRRWDRSETTALLLFAEVLGAELSHQARHYTDPRAARPRLQVAAPGQRLARGSRVWTVALVCALGAAFFTFPFVLGWLLDLS</sequence>
<keyword evidence="1" id="KW-0812">Transmembrane</keyword>
<feature type="transmembrane region" description="Helical" evidence="1">
    <location>
        <begin position="355"/>
        <end position="379"/>
    </location>
</feature>
<protein>
    <submittedName>
        <fullName evidence="2">Uncharacterized protein</fullName>
    </submittedName>
</protein>
<organism evidence="2 3">
    <name type="scientific">Leucobacter chromiireducens subsp. chromiireducens</name>
    <dbReference type="NCBI Taxonomy" id="660067"/>
    <lineage>
        <taxon>Bacteria</taxon>
        <taxon>Bacillati</taxon>
        <taxon>Actinomycetota</taxon>
        <taxon>Actinomycetes</taxon>
        <taxon>Micrococcales</taxon>
        <taxon>Microbacteriaceae</taxon>
        <taxon>Leucobacter</taxon>
    </lineage>
</organism>
<evidence type="ECO:0000313" key="3">
    <source>
        <dbReference type="Proteomes" id="UP001646141"/>
    </source>
</evidence>
<name>A0ABS1SSM0_9MICO</name>
<dbReference type="Proteomes" id="UP001646141">
    <property type="component" value="Unassembled WGS sequence"/>
</dbReference>
<comment type="caution">
    <text evidence="2">The sequence shown here is derived from an EMBL/GenBank/DDBJ whole genome shotgun (WGS) entry which is preliminary data.</text>
</comment>
<keyword evidence="3" id="KW-1185">Reference proteome</keyword>
<feature type="transmembrane region" description="Helical" evidence="1">
    <location>
        <begin position="81"/>
        <end position="101"/>
    </location>
</feature>
<proteinExistence type="predicted"/>
<keyword evidence="1" id="KW-0472">Membrane</keyword>
<evidence type="ECO:0000256" key="1">
    <source>
        <dbReference type="SAM" id="Phobius"/>
    </source>
</evidence>
<reference evidence="2 3" key="1">
    <citation type="submission" date="2018-09" db="EMBL/GenBank/DDBJ databases">
        <title>Comparative genomics of Leucobacter spp.</title>
        <authorList>
            <person name="Reis A.C."/>
            <person name="Kolvenbach B.A."/>
            <person name="Corvini P.F.X."/>
            <person name="Nunes O.C."/>
        </authorList>
    </citation>
    <scope>NUCLEOTIDE SEQUENCE [LARGE SCALE GENOMIC DNA]</scope>
    <source>
        <strain evidence="2 3">L-1</strain>
    </source>
</reference>